<evidence type="ECO:0008006" key="3">
    <source>
        <dbReference type="Google" id="ProtNLM"/>
    </source>
</evidence>
<organism evidence="1 2">
    <name type="scientific">Mycolicibacter kumamotonensis</name>
    <dbReference type="NCBI Taxonomy" id="354243"/>
    <lineage>
        <taxon>Bacteria</taxon>
        <taxon>Bacillati</taxon>
        <taxon>Actinomycetota</taxon>
        <taxon>Actinomycetes</taxon>
        <taxon>Mycobacteriales</taxon>
        <taxon>Mycobacteriaceae</taxon>
        <taxon>Mycolicibacter</taxon>
    </lineage>
</organism>
<reference evidence="1 2" key="1">
    <citation type="submission" date="2017-02" db="EMBL/GenBank/DDBJ databases">
        <title>The new phylogeny of genus Mycobacterium.</title>
        <authorList>
            <person name="Tortoli E."/>
            <person name="Trovato A."/>
            <person name="Cirillo D.M."/>
        </authorList>
    </citation>
    <scope>NUCLEOTIDE SEQUENCE [LARGE SCALE GENOMIC DNA]</scope>
    <source>
        <strain evidence="1 2">DSM 45093</strain>
    </source>
</reference>
<accession>A0A1X0DY87</accession>
<dbReference type="Proteomes" id="UP000192713">
    <property type="component" value="Unassembled WGS sequence"/>
</dbReference>
<proteinExistence type="predicted"/>
<dbReference type="AlphaFoldDB" id="A0A1X0DY87"/>
<gene>
    <name evidence="1" type="ORF">BST28_18525</name>
</gene>
<sequence length="67" mass="7256">MTTWLTLSEAAARIGAKNTRRIAQAIKDGELPAVNPFKGNIIQNARIASDKLDAWMESQPYEPGAAS</sequence>
<dbReference type="RefSeq" id="WP_083082239.1">
    <property type="nucleotide sequence ID" value="NZ_MVHU01000034.1"/>
</dbReference>
<comment type="caution">
    <text evidence="1">The sequence shown here is derived from an EMBL/GenBank/DDBJ whole genome shotgun (WGS) entry which is preliminary data.</text>
</comment>
<name>A0A1X0DY87_9MYCO</name>
<evidence type="ECO:0000313" key="2">
    <source>
        <dbReference type="Proteomes" id="UP000192713"/>
    </source>
</evidence>
<dbReference type="EMBL" id="MVHU01000034">
    <property type="protein sequence ID" value="ORA77261.1"/>
    <property type="molecule type" value="Genomic_DNA"/>
</dbReference>
<protein>
    <recommendedName>
        <fullName evidence="3">DNA-binding protein</fullName>
    </recommendedName>
</protein>
<evidence type="ECO:0000313" key="1">
    <source>
        <dbReference type="EMBL" id="ORA77261.1"/>
    </source>
</evidence>